<comment type="caution">
    <text evidence="1">The sequence shown here is derived from an EMBL/GenBank/DDBJ whole genome shotgun (WGS) entry which is preliminary data.</text>
</comment>
<name>A0A6I0F2N0_9FIRM</name>
<protein>
    <submittedName>
        <fullName evidence="1">Uncharacterized protein</fullName>
    </submittedName>
</protein>
<dbReference type="AlphaFoldDB" id="A0A6I0F2N0"/>
<dbReference type="OrthoDB" id="1907273at2"/>
<dbReference type="RefSeq" id="WP_151860323.1">
    <property type="nucleotide sequence ID" value="NZ_WBZC01000012.1"/>
</dbReference>
<reference evidence="1 2" key="1">
    <citation type="submission" date="2019-10" db="EMBL/GenBank/DDBJ databases">
        <title>Alkaliphilus serpentinus sp. nov. and Alkaliphilus pronyensis sp. nov., two novel anaerobic alkaliphilic species isolated from the serpentinized-hosted hydrothermal field of the Prony Bay (New Caledonia).</title>
        <authorList>
            <person name="Postec A."/>
        </authorList>
    </citation>
    <scope>NUCLEOTIDE SEQUENCE [LARGE SCALE GENOMIC DNA]</scope>
    <source>
        <strain evidence="1 2">LacV</strain>
    </source>
</reference>
<dbReference type="Proteomes" id="UP000432715">
    <property type="component" value="Unassembled WGS sequence"/>
</dbReference>
<sequence>MARKFENMPDRIMGHSIKYKVIPTVCNLKNMLEKLQAVSGDFSQLKQWEKRSYKAYNIEAIKSSILKTDEKNWPDLIKNHMLNGEKAQFGASCIDIYLVAYVANEYGPGKDIFAEFIYSNEVSDKPNTVNAIWTVGKGDGIYLDLLNQDGSIKDYDFFEKWISR</sequence>
<dbReference type="EMBL" id="WBZC01000012">
    <property type="protein sequence ID" value="KAB3536267.1"/>
    <property type="molecule type" value="Genomic_DNA"/>
</dbReference>
<evidence type="ECO:0000313" key="1">
    <source>
        <dbReference type="EMBL" id="KAB3536267.1"/>
    </source>
</evidence>
<keyword evidence="2" id="KW-1185">Reference proteome</keyword>
<organism evidence="1 2">
    <name type="scientific">Alkaliphilus pronyensis</name>
    <dbReference type="NCBI Taxonomy" id="1482732"/>
    <lineage>
        <taxon>Bacteria</taxon>
        <taxon>Bacillati</taxon>
        <taxon>Bacillota</taxon>
        <taxon>Clostridia</taxon>
        <taxon>Peptostreptococcales</taxon>
        <taxon>Natronincolaceae</taxon>
        <taxon>Alkaliphilus</taxon>
    </lineage>
</organism>
<accession>A0A6I0F2N0</accession>
<proteinExistence type="predicted"/>
<gene>
    <name evidence="1" type="ORF">F8154_04090</name>
</gene>
<evidence type="ECO:0000313" key="2">
    <source>
        <dbReference type="Proteomes" id="UP000432715"/>
    </source>
</evidence>